<accession>A0A132MNR2</accession>
<comment type="caution">
    <text evidence="3">The sequence shown here is derived from an EMBL/GenBank/DDBJ whole genome shotgun (WGS) entry which is preliminary data.</text>
</comment>
<organism evidence="3 6">
    <name type="scientific">Carbonactinospora thermoautotrophica</name>
    <dbReference type="NCBI Taxonomy" id="1469144"/>
    <lineage>
        <taxon>Bacteria</taxon>
        <taxon>Bacillati</taxon>
        <taxon>Actinomycetota</taxon>
        <taxon>Actinomycetes</taxon>
        <taxon>Kitasatosporales</taxon>
        <taxon>Carbonactinosporaceae</taxon>
        <taxon>Carbonactinospora</taxon>
    </lineage>
</organism>
<proteinExistence type="predicted"/>
<dbReference type="GO" id="GO:0004674">
    <property type="term" value="F:protein serine/threonine kinase activity"/>
    <property type="evidence" value="ECO:0007669"/>
    <property type="project" value="UniProtKB-KW"/>
</dbReference>
<dbReference type="InterPro" id="IPR003594">
    <property type="entry name" value="HATPase_dom"/>
</dbReference>
<dbReference type="STRING" id="1469144.LI90_683"/>
<feature type="domain" description="Histidine kinase/HSP90-like ATPase" evidence="2">
    <location>
        <begin position="14"/>
        <end position="126"/>
    </location>
</feature>
<dbReference type="InterPro" id="IPR036890">
    <property type="entry name" value="HATPase_C_sf"/>
</dbReference>
<dbReference type="EMBL" id="JYIJ01000013">
    <property type="protein sequence ID" value="KWX05171.1"/>
    <property type="molecule type" value="Genomic_DNA"/>
</dbReference>
<evidence type="ECO:0000313" key="8">
    <source>
        <dbReference type="Proteomes" id="UP000070659"/>
    </source>
</evidence>
<reference evidence="3" key="4">
    <citation type="submission" date="2015-04" db="EMBL/GenBank/DDBJ databases">
        <title>Physiological reanalysis, assessment of diazotrophy, and genome sequences of multiple isolates of Streptomyces thermoautotrophicus.</title>
        <authorList>
            <person name="MacKellar D.C."/>
            <person name="Lieber L."/>
            <person name="Norman J."/>
            <person name="Bolger A."/>
            <person name="Tobin C."/>
            <person name="Murray J.W."/>
            <person name="Woodward J."/>
            <person name="Friesen M."/>
            <person name="Prell J."/>
        </authorList>
    </citation>
    <scope>NUCLEOTIDE SEQUENCE [LARGE SCALE GENOMIC DNA]</scope>
    <source>
        <strain evidence="3">H1</strain>
    </source>
</reference>
<evidence type="ECO:0000259" key="2">
    <source>
        <dbReference type="Pfam" id="PF13581"/>
    </source>
</evidence>
<dbReference type="Pfam" id="PF13581">
    <property type="entry name" value="HATPase_c_2"/>
    <property type="match status" value="1"/>
</dbReference>
<dbReference type="PATRIC" id="fig|1469144.10.peg.785"/>
<dbReference type="SUPFAM" id="SSF55874">
    <property type="entry name" value="ATPase domain of HSP90 chaperone/DNA topoisomerase II/histidine kinase"/>
    <property type="match status" value="1"/>
</dbReference>
<dbReference type="Proteomes" id="UP000070188">
    <property type="component" value="Unassembled WGS sequence"/>
</dbReference>
<gene>
    <name evidence="3" type="ORF">LI90_683</name>
    <name evidence="4" type="ORF">TH66_05230</name>
    <name evidence="5" type="ORF">TR74_04780</name>
</gene>
<dbReference type="Proteomes" id="UP000070598">
    <property type="component" value="Unassembled WGS sequence"/>
</dbReference>
<keyword evidence="6" id="KW-1185">Reference proteome</keyword>
<evidence type="ECO:0000313" key="3">
    <source>
        <dbReference type="EMBL" id="KWW99051.1"/>
    </source>
</evidence>
<dbReference type="InterPro" id="IPR050267">
    <property type="entry name" value="Anti-sigma-factor_SerPK"/>
</dbReference>
<name>A0A132MNR2_9ACTN</name>
<evidence type="ECO:0000313" key="6">
    <source>
        <dbReference type="Proteomes" id="UP000070188"/>
    </source>
</evidence>
<keyword evidence="1" id="KW-0723">Serine/threonine-protein kinase</keyword>
<evidence type="ECO:0000313" key="5">
    <source>
        <dbReference type="EMBL" id="KWX10247.1"/>
    </source>
</evidence>
<keyword evidence="1" id="KW-0808">Transferase</keyword>
<dbReference type="PANTHER" id="PTHR35526:SF3">
    <property type="entry name" value="ANTI-SIGMA-F FACTOR RSBW"/>
    <property type="match status" value="1"/>
</dbReference>
<dbReference type="EMBL" id="LAXD01000001">
    <property type="protein sequence ID" value="KWW99051.1"/>
    <property type="molecule type" value="Genomic_DNA"/>
</dbReference>
<dbReference type="AlphaFoldDB" id="A0A132MNR2"/>
<protein>
    <submittedName>
        <fullName evidence="3">Serine phosphatase RsbU regulator of sigma subunit-like protein</fullName>
    </submittedName>
</protein>
<reference evidence="4 8" key="2">
    <citation type="submission" date="2015-02" db="EMBL/GenBank/DDBJ databases">
        <title>Physiological reanalysis, assessment of diazotrophy, and genome sequences of multiple isolates of Streptomyces thermoautotrophicus.</title>
        <authorList>
            <person name="MacKellar D.C."/>
            <person name="Lieber L."/>
            <person name="Norman J."/>
            <person name="Bolger A."/>
            <person name="Tobin C."/>
            <person name="Murray J.W."/>
            <person name="Prell J."/>
        </authorList>
    </citation>
    <scope>NUCLEOTIDE SEQUENCE [LARGE SCALE GENOMIC DNA]</scope>
    <source>
        <strain evidence="4 8">UBT1</strain>
    </source>
</reference>
<reference evidence="7" key="1">
    <citation type="submission" date="2015-02" db="EMBL/GenBank/DDBJ databases">
        <title>Physiological reanalysis, assessment of diazotrophy, and genome sequences of multiple isolates of Streptomyces thermoautotrophicus.</title>
        <authorList>
            <person name="MacKellar D.C."/>
            <person name="Lieber L."/>
            <person name="Norman J."/>
            <person name="Bolger A."/>
            <person name="Tobin C."/>
            <person name="Murray J.W."/>
            <person name="Friesen M."/>
            <person name="Prell J."/>
        </authorList>
    </citation>
    <scope>NUCLEOTIDE SEQUENCE [LARGE SCALE GENOMIC DNA]</scope>
    <source>
        <strain evidence="7">UBT1</strain>
    </source>
</reference>
<dbReference type="Proteomes" id="UP000070659">
    <property type="component" value="Unassembled WGS sequence"/>
</dbReference>
<dbReference type="CDD" id="cd16936">
    <property type="entry name" value="HATPase_RsbW-like"/>
    <property type="match status" value="1"/>
</dbReference>
<sequence>MRATCEELAISFVLPAHPASVARARRLVQATARRWFPDAPAEAARLLVSELVTNALHHAPGTTHIHLELSRAGKTLRVAVRDASPDPPVVREAGDLGTRGRGLALVALLAADWGWHPDPRGKTVWFELRQG</sequence>
<keyword evidence="1" id="KW-0418">Kinase</keyword>
<evidence type="ECO:0000313" key="4">
    <source>
        <dbReference type="EMBL" id="KWX05171.1"/>
    </source>
</evidence>
<evidence type="ECO:0000256" key="1">
    <source>
        <dbReference type="ARBA" id="ARBA00022527"/>
    </source>
</evidence>
<reference evidence="6" key="3">
    <citation type="submission" date="2015-04" db="EMBL/GenBank/DDBJ databases">
        <title>Physiological reanalysis, assessment of diazotrophy, and genome sequences of multiple isolates of Streptomyces thermoautotrophicus.</title>
        <authorList>
            <person name="MacKellar D.C."/>
            <person name="Lieber L."/>
            <person name="Norman J."/>
            <person name="Bolger A."/>
            <person name="Tobin C."/>
            <person name="Murray J.W."/>
            <person name="Chang R."/>
            <person name="Ford T."/>
            <person name="Nguyen P.Q."/>
            <person name="Woodward J."/>
            <person name="Permingeat H."/>
            <person name="Joshi N.S."/>
            <person name="Silver P.A."/>
            <person name="Usadel B."/>
            <person name="Rutherford A.W."/>
            <person name="Friesen M."/>
            <person name="Prell J."/>
        </authorList>
    </citation>
    <scope>NUCLEOTIDE SEQUENCE [LARGE SCALE GENOMIC DNA]</scope>
    <source>
        <strain evidence="6">H1</strain>
    </source>
</reference>
<dbReference type="Gene3D" id="3.30.565.10">
    <property type="entry name" value="Histidine kinase-like ATPase, C-terminal domain"/>
    <property type="match status" value="1"/>
</dbReference>
<dbReference type="RefSeq" id="WP_066884087.1">
    <property type="nucleotide sequence ID" value="NZ_JYIJ01000013.1"/>
</dbReference>
<dbReference type="EMBL" id="JYIK01000568">
    <property type="protein sequence ID" value="KWX10247.1"/>
    <property type="molecule type" value="Genomic_DNA"/>
</dbReference>
<dbReference type="PANTHER" id="PTHR35526">
    <property type="entry name" value="ANTI-SIGMA-F FACTOR RSBW-RELATED"/>
    <property type="match status" value="1"/>
</dbReference>
<evidence type="ECO:0000313" key="7">
    <source>
        <dbReference type="Proteomes" id="UP000070598"/>
    </source>
</evidence>